<sequence>MWSADCRHFTSEKTNSTLISYEKKRKEKCFEKIRTCTLQEYVPLESPLSYAVCSDGSSLVLWVYINSLGLEIDGKK</sequence>
<organism evidence="2 3">
    <name type="scientific">Helianthus annuus</name>
    <name type="common">Common sunflower</name>
    <dbReference type="NCBI Taxonomy" id="4232"/>
    <lineage>
        <taxon>Eukaryota</taxon>
        <taxon>Viridiplantae</taxon>
        <taxon>Streptophyta</taxon>
        <taxon>Embryophyta</taxon>
        <taxon>Tracheophyta</taxon>
        <taxon>Spermatophyta</taxon>
        <taxon>Magnoliopsida</taxon>
        <taxon>eudicotyledons</taxon>
        <taxon>Gunneridae</taxon>
        <taxon>Pentapetalae</taxon>
        <taxon>asterids</taxon>
        <taxon>campanulids</taxon>
        <taxon>Asterales</taxon>
        <taxon>Asteraceae</taxon>
        <taxon>Asteroideae</taxon>
        <taxon>Heliantheae alliance</taxon>
        <taxon>Heliantheae</taxon>
        <taxon>Helianthus</taxon>
    </lineage>
</organism>
<evidence type="ECO:0000313" key="1">
    <source>
        <dbReference type="EMBL" id="KAF5759981.1"/>
    </source>
</evidence>
<reference evidence="1 3" key="1">
    <citation type="journal article" date="2017" name="Nature">
        <title>The sunflower genome provides insights into oil metabolism, flowering and Asterid evolution.</title>
        <authorList>
            <person name="Badouin H."/>
            <person name="Gouzy J."/>
            <person name="Grassa C.J."/>
            <person name="Murat F."/>
            <person name="Staton S.E."/>
            <person name="Cottret L."/>
            <person name="Lelandais-Briere C."/>
            <person name="Owens G.L."/>
            <person name="Carrere S."/>
            <person name="Mayjonade B."/>
            <person name="Legrand L."/>
            <person name="Gill N."/>
            <person name="Kane N.C."/>
            <person name="Bowers J.E."/>
            <person name="Hubner S."/>
            <person name="Bellec A."/>
            <person name="Berard A."/>
            <person name="Berges H."/>
            <person name="Blanchet N."/>
            <person name="Boniface M.C."/>
            <person name="Brunel D."/>
            <person name="Catrice O."/>
            <person name="Chaidir N."/>
            <person name="Claudel C."/>
            <person name="Donnadieu C."/>
            <person name="Faraut T."/>
            <person name="Fievet G."/>
            <person name="Helmstetter N."/>
            <person name="King M."/>
            <person name="Knapp S.J."/>
            <person name="Lai Z."/>
            <person name="Le Paslier M.C."/>
            <person name="Lippi Y."/>
            <person name="Lorenzon L."/>
            <person name="Mandel J.R."/>
            <person name="Marage G."/>
            <person name="Marchand G."/>
            <person name="Marquand E."/>
            <person name="Bret-Mestries E."/>
            <person name="Morien E."/>
            <person name="Nambeesan S."/>
            <person name="Nguyen T."/>
            <person name="Pegot-Espagnet P."/>
            <person name="Pouilly N."/>
            <person name="Raftis F."/>
            <person name="Sallet E."/>
            <person name="Schiex T."/>
            <person name="Thomas J."/>
            <person name="Vandecasteele C."/>
            <person name="Vares D."/>
            <person name="Vear F."/>
            <person name="Vautrin S."/>
            <person name="Crespi M."/>
            <person name="Mangin B."/>
            <person name="Burke J.M."/>
            <person name="Salse J."/>
            <person name="Munos S."/>
            <person name="Vincourt P."/>
            <person name="Rieseberg L.H."/>
            <person name="Langlade N.B."/>
        </authorList>
    </citation>
    <scope>NUCLEOTIDE SEQUENCE [LARGE SCALE GENOMIC DNA]</scope>
    <source>
        <strain evidence="3">cv. SF193</strain>
        <tissue evidence="1">Leaves</tissue>
    </source>
</reference>
<dbReference type="InParanoid" id="A0A251RZ24"/>
<keyword evidence="3" id="KW-1185">Reference proteome</keyword>
<reference evidence="1" key="3">
    <citation type="submission" date="2020-06" db="EMBL/GenBank/DDBJ databases">
        <title>Helianthus annuus Genome sequencing and assembly Release 2.</title>
        <authorList>
            <person name="Gouzy J."/>
            <person name="Langlade N."/>
            <person name="Munos S."/>
        </authorList>
    </citation>
    <scope>NUCLEOTIDE SEQUENCE</scope>
    <source>
        <tissue evidence="1">Leaves</tissue>
    </source>
</reference>
<evidence type="ECO:0000313" key="2">
    <source>
        <dbReference type="EMBL" id="OTF91559.1"/>
    </source>
</evidence>
<proteinExistence type="predicted"/>
<dbReference type="AlphaFoldDB" id="A0A251RZ24"/>
<dbReference type="Proteomes" id="UP000215914">
    <property type="component" value="Chromosome 16"/>
</dbReference>
<accession>A0A251RZ24</accession>
<dbReference type="Gramene" id="mRNA:HanXRQr2_Chr16g0747961">
    <property type="protein sequence ID" value="mRNA:HanXRQr2_Chr16g0747961"/>
    <property type="gene ID" value="HanXRQr2_Chr16g0747961"/>
</dbReference>
<gene>
    <name evidence="2" type="ORF">HannXRQ_Chr16g0512061</name>
    <name evidence="1" type="ORF">HanXRQr2_Chr16g0747961</name>
</gene>
<dbReference type="EMBL" id="CM007905">
    <property type="protein sequence ID" value="OTF91559.1"/>
    <property type="molecule type" value="Genomic_DNA"/>
</dbReference>
<protein>
    <submittedName>
        <fullName evidence="2">Uncharacterized protein</fullName>
    </submittedName>
</protein>
<reference evidence="2" key="2">
    <citation type="submission" date="2017-02" db="EMBL/GenBank/DDBJ databases">
        <title>Sunflower complete genome.</title>
        <authorList>
            <person name="Langlade N."/>
            <person name="Munos S."/>
        </authorList>
    </citation>
    <scope>NUCLEOTIDE SEQUENCE [LARGE SCALE GENOMIC DNA]</scope>
    <source>
        <tissue evidence="2">Leaves</tissue>
    </source>
</reference>
<dbReference type="EMBL" id="MNCJ02000331">
    <property type="protein sequence ID" value="KAF5759981.1"/>
    <property type="molecule type" value="Genomic_DNA"/>
</dbReference>
<evidence type="ECO:0000313" key="3">
    <source>
        <dbReference type="Proteomes" id="UP000215914"/>
    </source>
</evidence>
<name>A0A251RZ24_HELAN</name>